<dbReference type="EMBL" id="UFQQ01000030">
    <property type="protein sequence ID" value="SSW93103.1"/>
    <property type="molecule type" value="Genomic_DNA"/>
</dbReference>
<name>A0A336JWN8_9BRAD</name>
<evidence type="ECO:0000313" key="5">
    <source>
        <dbReference type="Proteomes" id="UP000256343"/>
    </source>
</evidence>
<organism evidence="3 4">
    <name type="scientific">Rhodopseudomonas pentothenatexigens</name>
    <dbReference type="NCBI Taxonomy" id="999699"/>
    <lineage>
        <taxon>Bacteria</taxon>
        <taxon>Pseudomonadati</taxon>
        <taxon>Pseudomonadota</taxon>
        <taxon>Alphaproteobacteria</taxon>
        <taxon>Hyphomicrobiales</taxon>
        <taxon>Nitrobacteraceae</taxon>
        <taxon>Rhodopseudomonas</taxon>
    </lineage>
</organism>
<feature type="compositionally biased region" description="Basic and acidic residues" evidence="1">
    <location>
        <begin position="45"/>
        <end position="59"/>
    </location>
</feature>
<dbReference type="Proteomes" id="UP000256343">
    <property type="component" value="Unassembled WGS sequence"/>
</dbReference>
<protein>
    <submittedName>
        <fullName evidence="3">Uncharacterized protein</fullName>
    </submittedName>
</protein>
<gene>
    <name evidence="2" type="ORF">BJ125_1308</name>
    <name evidence="3" type="ORF">SAMN05892882_1308</name>
</gene>
<sequence length="59" mass="6676">MRNANILTDSRAQRRNGHPFKSEDHKLAMDKIARFFSGEGPIRPKSPDEPLSDTEKLAP</sequence>
<accession>A0A336JWN8</accession>
<keyword evidence="5" id="KW-1185">Reference proteome</keyword>
<dbReference type="AlphaFoldDB" id="A0A336JWN8"/>
<evidence type="ECO:0000313" key="4">
    <source>
        <dbReference type="Proteomes" id="UP000252631"/>
    </source>
</evidence>
<proteinExistence type="predicted"/>
<dbReference type="EMBL" id="QRDT01000030">
    <property type="protein sequence ID" value="RED25775.1"/>
    <property type="molecule type" value="Genomic_DNA"/>
</dbReference>
<feature type="region of interest" description="Disordered" evidence="1">
    <location>
        <begin position="1"/>
        <end position="23"/>
    </location>
</feature>
<evidence type="ECO:0000313" key="2">
    <source>
        <dbReference type="EMBL" id="RED25775.1"/>
    </source>
</evidence>
<feature type="region of interest" description="Disordered" evidence="1">
    <location>
        <begin position="36"/>
        <end position="59"/>
    </location>
</feature>
<evidence type="ECO:0000256" key="1">
    <source>
        <dbReference type="SAM" id="MobiDB-lite"/>
    </source>
</evidence>
<dbReference type="Proteomes" id="UP000252631">
    <property type="component" value="Unassembled WGS sequence"/>
</dbReference>
<feature type="compositionally biased region" description="Polar residues" evidence="1">
    <location>
        <begin position="1"/>
        <end position="10"/>
    </location>
</feature>
<reference evidence="2 5" key="2">
    <citation type="submission" date="2018-07" db="EMBL/GenBank/DDBJ databases">
        <title>Genomic Encyclopedia of Archaeal and Bacterial Type Strains, Phase II (KMG-II): from individual species to whole genera.</title>
        <authorList>
            <person name="Goeker M."/>
        </authorList>
    </citation>
    <scope>NUCLEOTIDE SEQUENCE [LARGE SCALE GENOMIC DNA]</scope>
    <source>
        <strain evidence="2 5">JA575</strain>
    </source>
</reference>
<evidence type="ECO:0000313" key="3">
    <source>
        <dbReference type="EMBL" id="SSW93103.1"/>
    </source>
</evidence>
<reference evidence="3 4" key="1">
    <citation type="submission" date="2017-08" db="EMBL/GenBank/DDBJ databases">
        <authorList>
            <person name="de Groot N.N."/>
        </authorList>
    </citation>
    <scope>NUCLEOTIDE SEQUENCE [LARGE SCALE GENOMIC DNA]</scope>
    <source>
        <strain evidence="3 4">JA575</strain>
    </source>
</reference>